<comment type="caution">
    <text evidence="1">The sequence shown here is derived from an EMBL/GenBank/DDBJ whole genome shotgun (WGS) entry which is preliminary data.</text>
</comment>
<reference evidence="1 2" key="2">
    <citation type="submission" date="2019-01" db="EMBL/GenBank/DDBJ databases">
        <authorList>
            <person name="Li Y."/>
        </authorList>
    </citation>
    <scope>NUCLEOTIDE SEQUENCE [LARGE SCALE GENOMIC DNA]</scope>
    <source>
        <strain evidence="1 2">07D10-4-3</strain>
    </source>
</reference>
<accession>A0A443KNW7</accession>
<dbReference type="Proteomes" id="UP000284451">
    <property type="component" value="Unassembled WGS sequence"/>
</dbReference>
<protein>
    <submittedName>
        <fullName evidence="1">Uncharacterized protein</fullName>
    </submittedName>
</protein>
<organism evidence="1 2">
    <name type="scientific">Paenirhodobacter populi</name>
    <dbReference type="NCBI Taxonomy" id="2306993"/>
    <lineage>
        <taxon>Bacteria</taxon>
        <taxon>Pseudomonadati</taxon>
        <taxon>Pseudomonadota</taxon>
        <taxon>Alphaproteobacteria</taxon>
        <taxon>Rhodobacterales</taxon>
        <taxon>Rhodobacter group</taxon>
        <taxon>Paenirhodobacter</taxon>
    </lineage>
</organism>
<dbReference type="EMBL" id="SAUY01000002">
    <property type="protein sequence ID" value="RWR34598.1"/>
    <property type="molecule type" value="Genomic_DNA"/>
</dbReference>
<dbReference type="RefSeq" id="WP_128231338.1">
    <property type="nucleotide sequence ID" value="NZ_SAUY01000002.1"/>
</dbReference>
<dbReference type="AlphaFoldDB" id="A0A443KNW7"/>
<gene>
    <name evidence="1" type="ORF">D2T29_03380</name>
</gene>
<evidence type="ECO:0000313" key="1">
    <source>
        <dbReference type="EMBL" id="RWR34598.1"/>
    </source>
</evidence>
<reference evidence="1 2" key="1">
    <citation type="submission" date="2019-01" db="EMBL/GenBank/DDBJ databases">
        <title>Sinorhodobacter populi sp. nov. isolated from the symptomatic bark tissue of Populus euramericana canker.</title>
        <authorList>
            <person name="Xu G."/>
        </authorList>
    </citation>
    <scope>NUCLEOTIDE SEQUENCE [LARGE SCALE GENOMIC DNA]</scope>
    <source>
        <strain evidence="1 2">07D10-4-3</strain>
    </source>
</reference>
<proteinExistence type="predicted"/>
<sequence>MGGDEPNGFVDGIAGDPGIDRGLDNLRNRALDVGTSVTSCSLTARAFGTRTSIARTEPEAVVR</sequence>
<name>A0A443KNW7_9RHOB</name>
<evidence type="ECO:0000313" key="2">
    <source>
        <dbReference type="Proteomes" id="UP000284451"/>
    </source>
</evidence>